<gene>
    <name evidence="1" type="ORF">AVEN_167694_1</name>
</gene>
<dbReference type="Proteomes" id="UP000499080">
    <property type="component" value="Unassembled WGS sequence"/>
</dbReference>
<evidence type="ECO:0000313" key="2">
    <source>
        <dbReference type="Proteomes" id="UP000499080"/>
    </source>
</evidence>
<keyword evidence="2" id="KW-1185">Reference proteome</keyword>
<reference evidence="1 2" key="1">
    <citation type="journal article" date="2019" name="Sci. Rep.">
        <title>Orb-weaving spider Araneus ventricosus genome elucidates the spidroin gene catalogue.</title>
        <authorList>
            <person name="Kono N."/>
            <person name="Nakamura H."/>
            <person name="Ohtoshi R."/>
            <person name="Moran D.A.P."/>
            <person name="Shinohara A."/>
            <person name="Yoshida Y."/>
            <person name="Fujiwara M."/>
            <person name="Mori M."/>
            <person name="Tomita M."/>
            <person name="Arakawa K."/>
        </authorList>
    </citation>
    <scope>NUCLEOTIDE SEQUENCE [LARGE SCALE GENOMIC DNA]</scope>
</reference>
<accession>A0A4Y2SAP3</accession>
<dbReference type="EMBL" id="BGPR01020542">
    <property type="protein sequence ID" value="GBN84913.1"/>
    <property type="molecule type" value="Genomic_DNA"/>
</dbReference>
<organism evidence="1 2">
    <name type="scientific">Araneus ventricosus</name>
    <name type="common">Orbweaver spider</name>
    <name type="synonym">Epeira ventricosa</name>
    <dbReference type="NCBI Taxonomy" id="182803"/>
    <lineage>
        <taxon>Eukaryota</taxon>
        <taxon>Metazoa</taxon>
        <taxon>Ecdysozoa</taxon>
        <taxon>Arthropoda</taxon>
        <taxon>Chelicerata</taxon>
        <taxon>Arachnida</taxon>
        <taxon>Araneae</taxon>
        <taxon>Araneomorphae</taxon>
        <taxon>Entelegynae</taxon>
        <taxon>Araneoidea</taxon>
        <taxon>Araneidae</taxon>
        <taxon>Araneus</taxon>
    </lineage>
</organism>
<sequence>MRRLFAEFVSKVLYADKRKTGFQLRSICLNEESFLKMMLTGVESQVYGYDSWRSGIQRDRVQISAQLCYKKYNDSTVHTVSKLYGAEGVEILTLNFWIQGQ</sequence>
<evidence type="ECO:0000313" key="1">
    <source>
        <dbReference type="EMBL" id="GBN84913.1"/>
    </source>
</evidence>
<name>A0A4Y2SAP3_ARAVE</name>
<proteinExistence type="predicted"/>
<protein>
    <submittedName>
        <fullName evidence="1">Uncharacterized protein</fullName>
    </submittedName>
</protein>
<comment type="caution">
    <text evidence="1">The sequence shown here is derived from an EMBL/GenBank/DDBJ whole genome shotgun (WGS) entry which is preliminary data.</text>
</comment>
<dbReference type="AlphaFoldDB" id="A0A4Y2SAP3"/>